<comment type="caution">
    <text evidence="1">The sequence shown here is derived from an EMBL/GenBank/DDBJ whole genome shotgun (WGS) entry which is preliminary data.</text>
</comment>
<evidence type="ECO:0000313" key="2">
    <source>
        <dbReference type="Proteomes" id="UP000324222"/>
    </source>
</evidence>
<dbReference type="AlphaFoldDB" id="A0A5B7F4T2"/>
<dbReference type="EMBL" id="VSRR010004580">
    <property type="protein sequence ID" value="MPC40103.1"/>
    <property type="molecule type" value="Genomic_DNA"/>
</dbReference>
<evidence type="ECO:0000313" key="1">
    <source>
        <dbReference type="EMBL" id="MPC40103.1"/>
    </source>
</evidence>
<name>A0A5B7F4T2_PORTR</name>
<keyword evidence="2" id="KW-1185">Reference proteome</keyword>
<dbReference type="Proteomes" id="UP000324222">
    <property type="component" value="Unassembled WGS sequence"/>
</dbReference>
<proteinExistence type="predicted"/>
<accession>A0A5B7F4T2</accession>
<protein>
    <submittedName>
        <fullName evidence="1">Uncharacterized protein</fullName>
    </submittedName>
</protein>
<sequence length="65" mass="7675">MNRSWGGGDVWARHCCEAEGRGVWGKENHHRSWRGMLSDEWQQQSLELEKRVWSLENLYCLANVT</sequence>
<organism evidence="1 2">
    <name type="scientific">Portunus trituberculatus</name>
    <name type="common">Swimming crab</name>
    <name type="synonym">Neptunus trituberculatus</name>
    <dbReference type="NCBI Taxonomy" id="210409"/>
    <lineage>
        <taxon>Eukaryota</taxon>
        <taxon>Metazoa</taxon>
        <taxon>Ecdysozoa</taxon>
        <taxon>Arthropoda</taxon>
        <taxon>Crustacea</taxon>
        <taxon>Multicrustacea</taxon>
        <taxon>Malacostraca</taxon>
        <taxon>Eumalacostraca</taxon>
        <taxon>Eucarida</taxon>
        <taxon>Decapoda</taxon>
        <taxon>Pleocyemata</taxon>
        <taxon>Brachyura</taxon>
        <taxon>Eubrachyura</taxon>
        <taxon>Portunoidea</taxon>
        <taxon>Portunidae</taxon>
        <taxon>Portuninae</taxon>
        <taxon>Portunus</taxon>
    </lineage>
</organism>
<gene>
    <name evidence="1" type="ORF">E2C01_033657</name>
</gene>
<reference evidence="1 2" key="1">
    <citation type="submission" date="2019-05" db="EMBL/GenBank/DDBJ databases">
        <title>Another draft genome of Portunus trituberculatus and its Hox gene families provides insights of decapod evolution.</title>
        <authorList>
            <person name="Jeong J.-H."/>
            <person name="Song I."/>
            <person name="Kim S."/>
            <person name="Choi T."/>
            <person name="Kim D."/>
            <person name="Ryu S."/>
            <person name="Kim W."/>
        </authorList>
    </citation>
    <scope>NUCLEOTIDE SEQUENCE [LARGE SCALE GENOMIC DNA]</scope>
    <source>
        <tissue evidence="1">Muscle</tissue>
    </source>
</reference>